<comment type="similarity">
    <text evidence="1">Belongs to the PPR family. P subfamily.</text>
</comment>
<evidence type="ECO:0000256" key="1">
    <source>
        <dbReference type="ARBA" id="ARBA00007626"/>
    </source>
</evidence>
<reference evidence="4 5" key="1">
    <citation type="submission" date="2020-05" db="EMBL/GenBank/DDBJ databases">
        <title>Vigna angularis (adzuki bean) Var. LongXiaoDou No. 4 denovo assembly.</title>
        <authorList>
            <person name="Xiang H."/>
        </authorList>
    </citation>
    <scope>NUCLEOTIDE SEQUENCE [LARGE SCALE GENOMIC DNA]</scope>
    <source>
        <tissue evidence="4">Leaf</tissue>
    </source>
</reference>
<dbReference type="Pfam" id="PF13041">
    <property type="entry name" value="PPR_2"/>
    <property type="match status" value="1"/>
</dbReference>
<dbReference type="PANTHER" id="PTHR47447:SF28">
    <property type="entry name" value="PENTACOTRIPEPTIDE-REPEAT REGION OF PRORP DOMAIN-CONTAINING PROTEIN"/>
    <property type="match status" value="1"/>
</dbReference>
<sequence length="156" mass="17615">MPLPCTQLYHPDLSLDFFALFAAHTLSPAIARHVIEKCGAVRHDITFLQSLAFFNWAIALDGFPPLPEPYNEMFDLAGKLRHFDLTWHVINLMKTHDIEISAHTFAVLVRRYVRVGLPAEAVHAFNGMEDYGCSPDKVGFSIVISSFCKKRRANEA</sequence>
<dbReference type="Gene3D" id="1.25.40.10">
    <property type="entry name" value="Tetratricopeptide repeat domain"/>
    <property type="match status" value="1"/>
</dbReference>
<dbReference type="EMBL" id="JABFOF010000003">
    <property type="protein sequence ID" value="KAG2402264.1"/>
    <property type="molecule type" value="Genomic_DNA"/>
</dbReference>
<dbReference type="InterPro" id="IPR011990">
    <property type="entry name" value="TPR-like_helical_dom_sf"/>
</dbReference>
<feature type="repeat" description="PPR" evidence="3">
    <location>
        <begin position="101"/>
        <end position="135"/>
    </location>
</feature>
<evidence type="ECO:0000256" key="3">
    <source>
        <dbReference type="PROSITE-ProRule" id="PRU00708"/>
    </source>
</evidence>
<organism evidence="4 5">
    <name type="scientific">Phaseolus angularis</name>
    <name type="common">Azuki bean</name>
    <name type="synonym">Vigna angularis</name>
    <dbReference type="NCBI Taxonomy" id="3914"/>
    <lineage>
        <taxon>Eukaryota</taxon>
        <taxon>Viridiplantae</taxon>
        <taxon>Streptophyta</taxon>
        <taxon>Embryophyta</taxon>
        <taxon>Tracheophyta</taxon>
        <taxon>Spermatophyta</taxon>
        <taxon>Magnoliopsida</taxon>
        <taxon>eudicotyledons</taxon>
        <taxon>Gunneridae</taxon>
        <taxon>Pentapetalae</taxon>
        <taxon>rosids</taxon>
        <taxon>fabids</taxon>
        <taxon>Fabales</taxon>
        <taxon>Fabaceae</taxon>
        <taxon>Papilionoideae</taxon>
        <taxon>50 kb inversion clade</taxon>
        <taxon>NPAAA clade</taxon>
        <taxon>indigoferoid/millettioid clade</taxon>
        <taxon>Phaseoleae</taxon>
        <taxon>Vigna</taxon>
    </lineage>
</organism>
<dbReference type="NCBIfam" id="TIGR00756">
    <property type="entry name" value="PPR"/>
    <property type="match status" value="1"/>
</dbReference>
<protein>
    <submittedName>
        <fullName evidence="4">Pentatricopeptide repeat-containing protein</fullName>
    </submittedName>
</protein>
<evidence type="ECO:0000313" key="5">
    <source>
        <dbReference type="Proteomes" id="UP000743370"/>
    </source>
</evidence>
<gene>
    <name evidence="4" type="ORF">HKW66_Vig0234600</name>
</gene>
<evidence type="ECO:0000256" key="2">
    <source>
        <dbReference type="ARBA" id="ARBA00022737"/>
    </source>
</evidence>
<evidence type="ECO:0000313" key="4">
    <source>
        <dbReference type="EMBL" id="KAG2402264.1"/>
    </source>
</evidence>
<dbReference type="AlphaFoldDB" id="A0A8T0KRB6"/>
<comment type="caution">
    <text evidence="4">The sequence shown here is derived from an EMBL/GenBank/DDBJ whole genome shotgun (WGS) entry which is preliminary data.</text>
</comment>
<proteinExistence type="inferred from homology"/>
<name>A0A8T0KRB6_PHAAN</name>
<accession>A0A8T0KRB6</accession>
<dbReference type="PROSITE" id="PS51375">
    <property type="entry name" value="PPR"/>
    <property type="match status" value="1"/>
</dbReference>
<dbReference type="InterPro" id="IPR002885">
    <property type="entry name" value="PPR_rpt"/>
</dbReference>
<dbReference type="PANTHER" id="PTHR47447">
    <property type="entry name" value="OS03G0856100 PROTEIN"/>
    <property type="match status" value="1"/>
</dbReference>
<keyword evidence="2" id="KW-0677">Repeat</keyword>
<dbReference type="Proteomes" id="UP000743370">
    <property type="component" value="Unassembled WGS sequence"/>
</dbReference>